<dbReference type="OrthoDB" id="2430921at2759"/>
<dbReference type="EMBL" id="QKWP01001139">
    <property type="protein sequence ID" value="RIB11387.1"/>
    <property type="molecule type" value="Genomic_DNA"/>
</dbReference>
<name>A0A397UQ95_9GLOM</name>
<accession>A0A397UQ95</accession>
<comment type="caution">
    <text evidence="1">The sequence shown here is derived from an EMBL/GenBank/DDBJ whole genome shotgun (WGS) entry which is preliminary data.</text>
</comment>
<organism evidence="1 2">
    <name type="scientific">Gigaspora rosea</name>
    <dbReference type="NCBI Taxonomy" id="44941"/>
    <lineage>
        <taxon>Eukaryota</taxon>
        <taxon>Fungi</taxon>
        <taxon>Fungi incertae sedis</taxon>
        <taxon>Mucoromycota</taxon>
        <taxon>Glomeromycotina</taxon>
        <taxon>Glomeromycetes</taxon>
        <taxon>Diversisporales</taxon>
        <taxon>Gigasporaceae</taxon>
        <taxon>Gigaspora</taxon>
    </lineage>
</organism>
<gene>
    <name evidence="1" type="ORF">C2G38_2042740</name>
</gene>
<evidence type="ECO:0000313" key="2">
    <source>
        <dbReference type="Proteomes" id="UP000266673"/>
    </source>
</evidence>
<reference evidence="1 2" key="1">
    <citation type="submission" date="2018-06" db="EMBL/GenBank/DDBJ databases">
        <title>Comparative genomics reveals the genomic features of Rhizophagus irregularis, R. cerebriforme, R. diaphanum and Gigaspora rosea, and their symbiotic lifestyle signature.</title>
        <authorList>
            <person name="Morin E."/>
            <person name="San Clemente H."/>
            <person name="Chen E.C.H."/>
            <person name="De La Providencia I."/>
            <person name="Hainaut M."/>
            <person name="Kuo A."/>
            <person name="Kohler A."/>
            <person name="Murat C."/>
            <person name="Tang N."/>
            <person name="Roy S."/>
            <person name="Loubradou J."/>
            <person name="Henrissat B."/>
            <person name="Grigoriev I.V."/>
            <person name="Corradi N."/>
            <person name="Roux C."/>
            <person name="Martin F.M."/>
        </authorList>
    </citation>
    <scope>NUCLEOTIDE SEQUENCE [LARGE SCALE GENOMIC DNA]</scope>
    <source>
        <strain evidence="1 2">DAOM 194757</strain>
    </source>
</reference>
<keyword evidence="2" id="KW-1185">Reference proteome</keyword>
<proteinExistence type="predicted"/>
<evidence type="ECO:0000313" key="1">
    <source>
        <dbReference type="EMBL" id="RIB11387.1"/>
    </source>
</evidence>
<dbReference type="Proteomes" id="UP000266673">
    <property type="component" value="Unassembled WGS sequence"/>
</dbReference>
<dbReference type="AlphaFoldDB" id="A0A397UQ95"/>
<sequence>MVNTVIETINEITTNYESLRDQLDHLTETGFVLLLISEQFAGSSVPMSNFSQRSSGSFLGSSSSSSQLLFSDITSTARNHFKIIFDKIMTGNNYFLDDICNMVSVEIHGLGIGKISKETIKNFYYNNGDFRDSILNKISAWVDSKNNFNLANCHSHNRFLEENQVPGRVAQERR</sequence>
<protein>
    <submittedName>
        <fullName evidence="1">Uncharacterized protein</fullName>
    </submittedName>
</protein>